<dbReference type="Proteomes" id="UP001054889">
    <property type="component" value="Unassembled WGS sequence"/>
</dbReference>
<dbReference type="Gene3D" id="3.40.50.150">
    <property type="entry name" value="Vaccinia Virus protein VP39"/>
    <property type="match status" value="2"/>
</dbReference>
<feature type="transmembrane region" description="Helical" evidence="1">
    <location>
        <begin position="12"/>
        <end position="33"/>
    </location>
</feature>
<evidence type="ECO:0008006" key="6">
    <source>
        <dbReference type="Google" id="ProtNLM"/>
    </source>
</evidence>
<dbReference type="Pfam" id="PF08241">
    <property type="entry name" value="Methyltransf_11"/>
    <property type="match status" value="1"/>
</dbReference>
<keyword evidence="1" id="KW-1133">Transmembrane helix</keyword>
<dbReference type="SUPFAM" id="SSF53335">
    <property type="entry name" value="S-adenosyl-L-methionine-dependent methyltransferases"/>
    <property type="match status" value="2"/>
</dbReference>
<evidence type="ECO:0000259" key="3">
    <source>
        <dbReference type="Pfam" id="PF25276"/>
    </source>
</evidence>
<dbReference type="InterPro" id="IPR029063">
    <property type="entry name" value="SAM-dependent_MTases_sf"/>
</dbReference>
<organism evidence="4 5">
    <name type="scientific">Eleusine coracana subsp. coracana</name>
    <dbReference type="NCBI Taxonomy" id="191504"/>
    <lineage>
        <taxon>Eukaryota</taxon>
        <taxon>Viridiplantae</taxon>
        <taxon>Streptophyta</taxon>
        <taxon>Embryophyta</taxon>
        <taxon>Tracheophyta</taxon>
        <taxon>Spermatophyta</taxon>
        <taxon>Magnoliopsida</taxon>
        <taxon>Liliopsida</taxon>
        <taxon>Poales</taxon>
        <taxon>Poaceae</taxon>
        <taxon>PACMAD clade</taxon>
        <taxon>Chloridoideae</taxon>
        <taxon>Cynodonteae</taxon>
        <taxon>Eleusininae</taxon>
        <taxon>Eleusine</taxon>
    </lineage>
</organism>
<protein>
    <recommendedName>
        <fullName evidence="6">Methyltransferase FkbM domain-containing protein</fullName>
    </recommendedName>
</protein>
<dbReference type="InterPro" id="IPR057192">
    <property type="entry name" value="DUF7870"/>
</dbReference>
<evidence type="ECO:0000256" key="1">
    <source>
        <dbReference type="SAM" id="Phobius"/>
    </source>
</evidence>
<gene>
    <name evidence="4" type="primary">gb19563</name>
    <name evidence="4" type="ORF">PR202_gb19563</name>
</gene>
<evidence type="ECO:0000313" key="4">
    <source>
        <dbReference type="EMBL" id="GJN31198.1"/>
    </source>
</evidence>
<dbReference type="EMBL" id="BQKI01000082">
    <property type="protein sequence ID" value="GJN31198.1"/>
    <property type="molecule type" value="Genomic_DNA"/>
</dbReference>
<keyword evidence="1" id="KW-0812">Transmembrane</keyword>
<dbReference type="GO" id="GO:0008757">
    <property type="term" value="F:S-adenosylmethionine-dependent methyltransferase activity"/>
    <property type="evidence" value="ECO:0007669"/>
    <property type="project" value="InterPro"/>
</dbReference>
<sequence>MDPARRGALTRAVLLGVVALGLWLLFVEFAVLVGGGRAPNPDVPTTMARTSSQAQQATVFPPAAWRSREWRRAVDAHAAVLAGLLKDGLLAASSRAVCLGVDGVHAAVALRELGVVGAVAVATKPFPPLAVAAAGNDDHRTLLPFPDSTADLVFAGRALDAAADLAAEAARITRPGGHLVVLTSGARDAYSLRSLQALLPSLGLLWSREIDGTDGSTILRELVFRKHANNIPTTTNPARKNCSTGDDHKLRLVGLAEPLIQDEPAKPWLTLKRNVRNVKYLPSLVDIGFKRRYAYVDVGARSYGSSIGSWFRKRYPKQNRTFEVFAVEADPAFHDEYAAKKGRVTLLPYAAWVRNDTLAFEINGMGRIRPAEEGASKSGEVRRVPAFDLAEWMTRTFSEQDYVVVKMDVEGAEFDLVPRMLDTGAICLVDELFLECHYNRWQRCCPGVRSPKYRNTYDECLQLFTQLRNRGVLVHQWW</sequence>
<dbReference type="InterPro" id="IPR013216">
    <property type="entry name" value="Methyltransf_11"/>
</dbReference>
<comment type="caution">
    <text evidence="4">The sequence shown here is derived from an EMBL/GenBank/DDBJ whole genome shotgun (WGS) entry which is preliminary data.</text>
</comment>
<reference evidence="4" key="1">
    <citation type="journal article" date="2018" name="DNA Res.">
        <title>Multiple hybrid de novo genome assembly of finger millet, an orphan allotetraploid crop.</title>
        <authorList>
            <person name="Hatakeyama M."/>
            <person name="Aluri S."/>
            <person name="Balachadran M.T."/>
            <person name="Sivarajan S.R."/>
            <person name="Patrignani A."/>
            <person name="Gruter S."/>
            <person name="Poveda L."/>
            <person name="Shimizu-Inatsugi R."/>
            <person name="Baeten J."/>
            <person name="Francoijs K.J."/>
            <person name="Nataraja K.N."/>
            <person name="Reddy Y.A.N."/>
            <person name="Phadnis S."/>
            <person name="Ravikumar R.L."/>
            <person name="Schlapbach R."/>
            <person name="Sreeman S.M."/>
            <person name="Shimizu K.K."/>
        </authorList>
    </citation>
    <scope>NUCLEOTIDE SEQUENCE</scope>
</reference>
<evidence type="ECO:0000259" key="2">
    <source>
        <dbReference type="Pfam" id="PF08241"/>
    </source>
</evidence>
<proteinExistence type="predicted"/>
<keyword evidence="1" id="KW-0472">Membrane</keyword>
<dbReference type="Pfam" id="PF25276">
    <property type="entry name" value="DUF7870"/>
    <property type="match status" value="2"/>
</dbReference>
<dbReference type="AlphaFoldDB" id="A0AAV5F6B4"/>
<name>A0AAV5F6B4_ELECO</name>
<feature type="domain" description="DUF7870" evidence="3">
    <location>
        <begin position="380"/>
        <end position="478"/>
    </location>
</feature>
<dbReference type="PANTHER" id="PTHR44843">
    <property type="entry name" value="METHYLTRANSFERASE"/>
    <property type="match status" value="1"/>
</dbReference>
<dbReference type="PANTHER" id="PTHR44843:SF7">
    <property type="entry name" value="METHYLTRANSFERASE TYPE 11 DOMAIN-CONTAINING PROTEIN"/>
    <property type="match status" value="1"/>
</dbReference>
<reference evidence="4" key="2">
    <citation type="submission" date="2021-12" db="EMBL/GenBank/DDBJ databases">
        <title>Resequencing data analysis of finger millet.</title>
        <authorList>
            <person name="Hatakeyama M."/>
            <person name="Aluri S."/>
            <person name="Balachadran M.T."/>
            <person name="Sivarajan S.R."/>
            <person name="Poveda L."/>
            <person name="Shimizu-Inatsugi R."/>
            <person name="Schlapbach R."/>
            <person name="Sreeman S.M."/>
            <person name="Shimizu K.K."/>
        </authorList>
    </citation>
    <scope>NUCLEOTIDE SEQUENCE</scope>
</reference>
<keyword evidence="5" id="KW-1185">Reference proteome</keyword>
<feature type="domain" description="DUF7870" evidence="3">
    <location>
        <begin position="262"/>
        <end position="339"/>
    </location>
</feature>
<accession>A0AAV5F6B4</accession>
<evidence type="ECO:0000313" key="5">
    <source>
        <dbReference type="Proteomes" id="UP001054889"/>
    </source>
</evidence>
<feature type="domain" description="Methyltransferase type 11" evidence="2">
    <location>
        <begin position="141"/>
        <end position="181"/>
    </location>
</feature>